<dbReference type="InterPro" id="IPR009019">
    <property type="entry name" value="KH_sf_prok-type"/>
</dbReference>
<dbReference type="Pfam" id="PF07650">
    <property type="entry name" value="KH_2"/>
    <property type="match status" value="1"/>
</dbReference>
<accession>A0A1G2H8K4</accession>
<dbReference type="PROSITE" id="PS50823">
    <property type="entry name" value="KH_TYPE_2"/>
    <property type="match status" value="1"/>
</dbReference>
<comment type="caution">
    <text evidence="11">The sequence shown here is derived from an EMBL/GenBank/DDBJ whole genome shotgun (WGS) entry which is preliminary data.</text>
</comment>
<organism evidence="11 12">
    <name type="scientific">Candidatus Spechtbacteria bacterium RIFCSPHIGHO2_01_FULL_43_30</name>
    <dbReference type="NCBI Taxonomy" id="1802158"/>
    <lineage>
        <taxon>Bacteria</taxon>
        <taxon>Candidatus Spechtiibacteriota</taxon>
    </lineage>
</organism>
<evidence type="ECO:0000256" key="6">
    <source>
        <dbReference type="ARBA" id="ARBA00024998"/>
    </source>
</evidence>
<evidence type="ECO:0000256" key="5">
    <source>
        <dbReference type="ARBA" id="ARBA00023274"/>
    </source>
</evidence>
<dbReference type="Gene3D" id="3.30.1140.32">
    <property type="entry name" value="Ribosomal protein S3, C-terminal domain"/>
    <property type="match status" value="1"/>
</dbReference>
<dbReference type="GO" id="GO:0003729">
    <property type="term" value="F:mRNA binding"/>
    <property type="evidence" value="ECO:0007669"/>
    <property type="project" value="UniProtKB-UniRule"/>
</dbReference>
<evidence type="ECO:0000256" key="3">
    <source>
        <dbReference type="ARBA" id="ARBA00022884"/>
    </source>
</evidence>
<dbReference type="GO" id="GO:0003735">
    <property type="term" value="F:structural constituent of ribosome"/>
    <property type="evidence" value="ECO:0007669"/>
    <property type="project" value="InterPro"/>
</dbReference>
<comment type="function">
    <text evidence="6 8">Binds the lower part of the 30S subunit head. Binds mRNA in the 70S ribosome, positioning it for translation.</text>
</comment>
<dbReference type="CDD" id="cd02412">
    <property type="entry name" value="KH-II_30S_S3"/>
    <property type="match status" value="1"/>
</dbReference>
<dbReference type="InterPro" id="IPR005704">
    <property type="entry name" value="Ribosomal_uS3_bac-typ"/>
</dbReference>
<dbReference type="Pfam" id="PF00189">
    <property type="entry name" value="Ribosomal_S3_C"/>
    <property type="match status" value="1"/>
</dbReference>
<comment type="subunit">
    <text evidence="8">Part of the 30S ribosomal subunit. Forms a tight complex with proteins S10 and S14.</text>
</comment>
<dbReference type="InterPro" id="IPR001351">
    <property type="entry name" value="Ribosomal_uS3_C"/>
</dbReference>
<dbReference type="FunFam" id="3.30.300.20:FF:000001">
    <property type="entry name" value="30S ribosomal protein S3"/>
    <property type="match status" value="1"/>
</dbReference>
<dbReference type="InterPro" id="IPR015946">
    <property type="entry name" value="KH_dom-like_a/b"/>
</dbReference>
<name>A0A1G2H8K4_9BACT</name>
<dbReference type="EMBL" id="MHOD01000001">
    <property type="protein sequence ID" value="OGZ58782.1"/>
    <property type="molecule type" value="Genomic_DNA"/>
</dbReference>
<sequence>MSHKVHPLAYRLGINANWKARWFDEKRYSERVREDVSIREYLSKKLRSAGLESIEIERTANRIIIIINTSRPGLIIGRSGAGAESIKKDLEKILRRVVLKYGGDKKLSEIKIEIREVKNPESFGNVVGLSIAEQLERRMPFRRVMKKAMERIMSNKEVEGAKIVLAGRLGGADMSRRESIKEGRMPRNTLRSNLELAKNEAYTTYGVIGVKVWIYKGEKLE</sequence>
<proteinExistence type="inferred from homology"/>
<dbReference type="SUPFAM" id="SSF54821">
    <property type="entry name" value="Ribosomal protein S3 C-terminal domain"/>
    <property type="match status" value="1"/>
</dbReference>
<dbReference type="PANTHER" id="PTHR11760">
    <property type="entry name" value="30S/40S RIBOSOMAL PROTEIN S3"/>
    <property type="match status" value="1"/>
</dbReference>
<dbReference type="InterPro" id="IPR004044">
    <property type="entry name" value="KH_dom_type_2"/>
</dbReference>
<keyword evidence="2 8" id="KW-0699">rRNA-binding</keyword>
<comment type="similarity">
    <text evidence="1 8 9">Belongs to the universal ribosomal protein uS3 family.</text>
</comment>
<evidence type="ECO:0000256" key="8">
    <source>
        <dbReference type="HAMAP-Rule" id="MF_01309"/>
    </source>
</evidence>
<evidence type="ECO:0000256" key="2">
    <source>
        <dbReference type="ARBA" id="ARBA00022730"/>
    </source>
</evidence>
<dbReference type="InterPro" id="IPR057258">
    <property type="entry name" value="Ribosomal_uS3"/>
</dbReference>
<evidence type="ECO:0000256" key="4">
    <source>
        <dbReference type="ARBA" id="ARBA00022980"/>
    </source>
</evidence>
<keyword evidence="4 8" id="KW-0689">Ribosomal protein</keyword>
<dbReference type="GO" id="GO:0022627">
    <property type="term" value="C:cytosolic small ribosomal subunit"/>
    <property type="evidence" value="ECO:0007669"/>
    <property type="project" value="TreeGrafter"/>
</dbReference>
<dbReference type="STRING" id="1802158.A2827_00675"/>
<evidence type="ECO:0000256" key="9">
    <source>
        <dbReference type="RuleBase" id="RU003624"/>
    </source>
</evidence>
<evidence type="ECO:0000313" key="12">
    <source>
        <dbReference type="Proteomes" id="UP000177932"/>
    </source>
</evidence>
<keyword evidence="3 8" id="KW-0694">RNA-binding</keyword>
<feature type="domain" description="KH type-2" evidence="10">
    <location>
        <begin position="38"/>
        <end position="118"/>
    </location>
</feature>
<dbReference type="GO" id="GO:0006412">
    <property type="term" value="P:translation"/>
    <property type="evidence" value="ECO:0007669"/>
    <property type="project" value="UniProtKB-UniRule"/>
</dbReference>
<evidence type="ECO:0000313" key="11">
    <source>
        <dbReference type="EMBL" id="OGZ58782.1"/>
    </source>
</evidence>
<dbReference type="HAMAP" id="MF_01309_B">
    <property type="entry name" value="Ribosomal_uS3_B"/>
    <property type="match status" value="1"/>
</dbReference>
<evidence type="ECO:0000259" key="10">
    <source>
        <dbReference type="PROSITE" id="PS50823"/>
    </source>
</evidence>
<dbReference type="PROSITE" id="PS00548">
    <property type="entry name" value="RIBOSOMAL_S3"/>
    <property type="match status" value="1"/>
</dbReference>
<dbReference type="GO" id="GO:0019843">
    <property type="term" value="F:rRNA binding"/>
    <property type="evidence" value="ECO:0007669"/>
    <property type="project" value="UniProtKB-UniRule"/>
</dbReference>
<protein>
    <recommendedName>
        <fullName evidence="7 8">Small ribosomal subunit protein uS3</fullName>
    </recommendedName>
</protein>
<dbReference type="Proteomes" id="UP000177932">
    <property type="component" value="Unassembled WGS sequence"/>
</dbReference>
<reference evidence="11 12" key="1">
    <citation type="journal article" date="2016" name="Nat. Commun.">
        <title>Thousands of microbial genomes shed light on interconnected biogeochemical processes in an aquifer system.</title>
        <authorList>
            <person name="Anantharaman K."/>
            <person name="Brown C.T."/>
            <person name="Hug L.A."/>
            <person name="Sharon I."/>
            <person name="Castelle C.J."/>
            <person name="Probst A.J."/>
            <person name="Thomas B.C."/>
            <person name="Singh A."/>
            <person name="Wilkins M.J."/>
            <person name="Karaoz U."/>
            <person name="Brodie E.L."/>
            <person name="Williams K.H."/>
            <person name="Hubbard S.S."/>
            <person name="Banfield J.F."/>
        </authorList>
    </citation>
    <scope>NUCLEOTIDE SEQUENCE [LARGE SCALE GENOMIC DNA]</scope>
</reference>
<dbReference type="InterPro" id="IPR036419">
    <property type="entry name" value="Ribosomal_S3_C_sf"/>
</dbReference>
<gene>
    <name evidence="8" type="primary">rpsC</name>
    <name evidence="11" type="ORF">A2827_00675</name>
</gene>
<dbReference type="PANTHER" id="PTHR11760:SF19">
    <property type="entry name" value="SMALL RIBOSOMAL SUBUNIT PROTEIN US3C"/>
    <property type="match status" value="1"/>
</dbReference>
<dbReference type="Gene3D" id="3.30.300.20">
    <property type="match status" value="1"/>
</dbReference>
<evidence type="ECO:0000256" key="1">
    <source>
        <dbReference type="ARBA" id="ARBA00010761"/>
    </source>
</evidence>
<dbReference type="InterPro" id="IPR018280">
    <property type="entry name" value="Ribosomal_uS3_CS"/>
</dbReference>
<dbReference type="AlphaFoldDB" id="A0A1G2H8K4"/>
<dbReference type="SUPFAM" id="SSF54814">
    <property type="entry name" value="Prokaryotic type KH domain (KH-domain type II)"/>
    <property type="match status" value="1"/>
</dbReference>
<keyword evidence="5 8" id="KW-0687">Ribonucleoprotein</keyword>
<evidence type="ECO:0000256" key="7">
    <source>
        <dbReference type="ARBA" id="ARBA00035257"/>
    </source>
</evidence>
<dbReference type="NCBIfam" id="TIGR01009">
    <property type="entry name" value="rpsC_bact"/>
    <property type="match status" value="1"/>
</dbReference>